<reference evidence="1 2" key="1">
    <citation type="submission" date="2015-09" db="EMBL/GenBank/DDBJ databases">
        <authorList>
            <consortium name="Pathogen Informatics"/>
        </authorList>
    </citation>
    <scope>NUCLEOTIDE SEQUENCE [LARGE SCALE GENOMIC DNA]</scope>
    <source>
        <strain evidence="1 2">2789STDY5608838</strain>
    </source>
</reference>
<accession>A0A173Y3D2</accession>
<protein>
    <submittedName>
        <fullName evidence="1">Iron-responsive transcriptional regulator</fullName>
    </submittedName>
</protein>
<dbReference type="InterPro" id="IPR000944">
    <property type="entry name" value="Tscrpt_reg_Rrf2"/>
</dbReference>
<dbReference type="EMBL" id="CYZA01000003">
    <property type="protein sequence ID" value="CUN57756.1"/>
    <property type="molecule type" value="Genomic_DNA"/>
</dbReference>
<dbReference type="GO" id="GO:0003700">
    <property type="term" value="F:DNA-binding transcription factor activity"/>
    <property type="evidence" value="ECO:0007669"/>
    <property type="project" value="TreeGrafter"/>
</dbReference>
<name>A0A173Y3D2_9FIRM</name>
<dbReference type="Gene3D" id="1.10.10.10">
    <property type="entry name" value="Winged helix-like DNA-binding domain superfamily/Winged helix DNA-binding domain"/>
    <property type="match status" value="1"/>
</dbReference>
<organism evidence="1 2">
    <name type="scientific">Blautia obeum</name>
    <dbReference type="NCBI Taxonomy" id="40520"/>
    <lineage>
        <taxon>Bacteria</taxon>
        <taxon>Bacillati</taxon>
        <taxon>Bacillota</taxon>
        <taxon>Clostridia</taxon>
        <taxon>Lachnospirales</taxon>
        <taxon>Lachnospiraceae</taxon>
        <taxon>Blautia</taxon>
    </lineage>
</organism>
<dbReference type="RefSeq" id="WP_055052745.1">
    <property type="nucleotide sequence ID" value="NZ_CYZA01000003.1"/>
</dbReference>
<dbReference type="Pfam" id="PF02082">
    <property type="entry name" value="Rrf2"/>
    <property type="match status" value="1"/>
</dbReference>
<gene>
    <name evidence="1" type="ORF">ERS852395_00722</name>
</gene>
<evidence type="ECO:0000313" key="1">
    <source>
        <dbReference type="EMBL" id="CUN57756.1"/>
    </source>
</evidence>
<dbReference type="Proteomes" id="UP000095447">
    <property type="component" value="Unassembled WGS sequence"/>
</dbReference>
<dbReference type="AlphaFoldDB" id="A0A173Y3D2"/>
<proteinExistence type="predicted"/>
<dbReference type="GO" id="GO:0005829">
    <property type="term" value="C:cytosol"/>
    <property type="evidence" value="ECO:0007669"/>
    <property type="project" value="TreeGrafter"/>
</dbReference>
<dbReference type="SUPFAM" id="SSF46785">
    <property type="entry name" value="Winged helix' DNA-binding domain"/>
    <property type="match status" value="1"/>
</dbReference>
<dbReference type="InterPro" id="IPR036390">
    <property type="entry name" value="WH_DNA-bd_sf"/>
</dbReference>
<dbReference type="InterPro" id="IPR036388">
    <property type="entry name" value="WH-like_DNA-bd_sf"/>
</dbReference>
<dbReference type="NCBIfam" id="TIGR00738">
    <property type="entry name" value="rrf2_super"/>
    <property type="match status" value="1"/>
</dbReference>
<dbReference type="PROSITE" id="PS51197">
    <property type="entry name" value="HTH_RRF2_2"/>
    <property type="match status" value="1"/>
</dbReference>
<sequence>MFITRECDYAVRVVRALWGESRLSVSDICEKEAITAPFAYKILKKLQKAEIVKGYRGVHGGYSLNRGLDELTLYEVYSAIDPEMFIIECLDPKYNCVRDGQGGLPCLVHRELLSVQDELISLLKRKTIQQIMEEA</sequence>
<dbReference type="PANTHER" id="PTHR33221:SF2">
    <property type="entry name" value="TRANSCRIPTIONAL REGULATOR"/>
    <property type="match status" value="1"/>
</dbReference>
<evidence type="ECO:0000313" key="2">
    <source>
        <dbReference type="Proteomes" id="UP000095447"/>
    </source>
</evidence>
<dbReference type="PANTHER" id="PTHR33221">
    <property type="entry name" value="WINGED HELIX-TURN-HELIX TRANSCRIPTIONAL REGULATOR, RRF2 FAMILY"/>
    <property type="match status" value="1"/>
</dbReference>